<dbReference type="Proteomes" id="UP000435837">
    <property type="component" value="Unassembled WGS sequence"/>
</dbReference>
<sequence>MSTPPGYFATLYAASADPWDLAGRWYEQRKYALTLASLPRRRYRAGFEPGCSVGVLTRQLADRCDRLIAADRISAAVAAAAARTGDLPQVDVRCLAVPDQWPEGEGSFDLVVLSELLYYFDDATLQATLDRAVAGLEPGGTLVTVHWNHPVPEHVRTGPEVAGAVAAVPGLYLLSELRDADFTLQILLRRNRDGSAPRSPAEQEGLV</sequence>
<proteinExistence type="predicted"/>
<protein>
    <submittedName>
        <fullName evidence="1">Methyltransferase</fullName>
    </submittedName>
    <submittedName>
        <fullName evidence="2">Nodulation S family protein</fullName>
    </submittedName>
</protein>
<gene>
    <name evidence="2" type="ORF">OG727_32720</name>
    <name evidence="1" type="ORF">Scani_47160</name>
</gene>
<dbReference type="OrthoDB" id="116799at2"/>
<evidence type="ECO:0000313" key="4">
    <source>
        <dbReference type="Proteomes" id="UP001432292"/>
    </source>
</evidence>
<accession>A0A640SBP4</accession>
<keyword evidence="1" id="KW-0489">Methyltransferase</keyword>
<dbReference type="InterPro" id="IPR008715">
    <property type="entry name" value="SAM-MeTfrase_NodS-like"/>
</dbReference>
<dbReference type="InterPro" id="IPR029063">
    <property type="entry name" value="SAM-dependent_MTases_sf"/>
</dbReference>
<dbReference type="Proteomes" id="UP001432292">
    <property type="component" value="Chromosome"/>
</dbReference>
<dbReference type="CDD" id="cd02440">
    <property type="entry name" value="AdoMet_MTases"/>
    <property type="match status" value="1"/>
</dbReference>
<dbReference type="GO" id="GO:0032259">
    <property type="term" value="P:methylation"/>
    <property type="evidence" value="ECO:0007669"/>
    <property type="project" value="UniProtKB-KW"/>
</dbReference>
<evidence type="ECO:0000313" key="3">
    <source>
        <dbReference type="Proteomes" id="UP000435837"/>
    </source>
</evidence>
<dbReference type="GO" id="GO:0009312">
    <property type="term" value="P:oligosaccharide biosynthetic process"/>
    <property type="evidence" value="ECO:0007669"/>
    <property type="project" value="InterPro"/>
</dbReference>
<keyword evidence="1" id="KW-0808">Transferase</keyword>
<reference evidence="2" key="2">
    <citation type="submission" date="2022-10" db="EMBL/GenBank/DDBJ databases">
        <title>The complete genomes of actinobacterial strains from the NBC collection.</title>
        <authorList>
            <person name="Joergensen T.S."/>
            <person name="Alvarez Arevalo M."/>
            <person name="Sterndorff E.B."/>
            <person name="Faurdal D."/>
            <person name="Vuksanovic O."/>
            <person name="Mourched A.-S."/>
            <person name="Charusanti P."/>
            <person name="Shaw S."/>
            <person name="Blin K."/>
            <person name="Weber T."/>
        </authorList>
    </citation>
    <scope>NUCLEOTIDE SEQUENCE</scope>
    <source>
        <strain evidence="2">NBC_01256</strain>
    </source>
</reference>
<dbReference type="Gene3D" id="3.40.50.150">
    <property type="entry name" value="Vaccinia Virus protein VP39"/>
    <property type="match status" value="1"/>
</dbReference>
<dbReference type="GO" id="GO:0008757">
    <property type="term" value="F:S-adenosylmethionine-dependent methyltransferase activity"/>
    <property type="evidence" value="ECO:0007669"/>
    <property type="project" value="InterPro"/>
</dbReference>
<dbReference type="Pfam" id="PF05401">
    <property type="entry name" value="NodS"/>
    <property type="match status" value="1"/>
</dbReference>
<name>A0A640SBP4_9ACTN</name>
<dbReference type="EMBL" id="CP108473">
    <property type="protein sequence ID" value="WUS26671.1"/>
    <property type="molecule type" value="Genomic_DNA"/>
</dbReference>
<evidence type="ECO:0000313" key="2">
    <source>
        <dbReference type="EMBL" id="WUS26671.1"/>
    </source>
</evidence>
<evidence type="ECO:0000313" key="1">
    <source>
        <dbReference type="EMBL" id="GFE08448.1"/>
    </source>
</evidence>
<keyword evidence="4" id="KW-1185">Reference proteome</keyword>
<dbReference type="RefSeq" id="WP_159479272.1">
    <property type="nucleotide sequence ID" value="NZ_BAAATH010000015.1"/>
</dbReference>
<dbReference type="EMBL" id="BLIN01000005">
    <property type="protein sequence ID" value="GFE08448.1"/>
    <property type="molecule type" value="Genomic_DNA"/>
</dbReference>
<dbReference type="SUPFAM" id="SSF53335">
    <property type="entry name" value="S-adenosyl-L-methionine-dependent methyltransferases"/>
    <property type="match status" value="1"/>
</dbReference>
<dbReference type="AlphaFoldDB" id="A0A640SBP4"/>
<organism evidence="1 3">
    <name type="scientific">Streptomyces caniferus</name>
    <dbReference type="NCBI Taxonomy" id="285557"/>
    <lineage>
        <taxon>Bacteria</taxon>
        <taxon>Bacillati</taxon>
        <taxon>Actinomycetota</taxon>
        <taxon>Actinomycetes</taxon>
        <taxon>Kitasatosporales</taxon>
        <taxon>Streptomycetaceae</taxon>
        <taxon>Streptomyces</taxon>
    </lineage>
</organism>
<reference evidence="1 3" key="1">
    <citation type="submission" date="2019-12" db="EMBL/GenBank/DDBJ databases">
        <title>Whole genome shotgun sequence of Streptomyces caniferus NBRC 15389.</title>
        <authorList>
            <person name="Ichikawa N."/>
            <person name="Kimura A."/>
            <person name="Kitahashi Y."/>
            <person name="Komaki H."/>
            <person name="Tamura T."/>
        </authorList>
    </citation>
    <scope>NUCLEOTIDE SEQUENCE [LARGE SCALE GENOMIC DNA]</scope>
    <source>
        <strain evidence="1 3">NBRC 15389</strain>
    </source>
</reference>